<comment type="caution">
    <text evidence="1">The sequence shown here is derived from an EMBL/GenBank/DDBJ whole genome shotgun (WGS) entry which is preliminary data.</text>
</comment>
<evidence type="ECO:0000313" key="1">
    <source>
        <dbReference type="EMBL" id="CAH2004803.1"/>
    </source>
</evidence>
<gene>
    <name evidence="1" type="ORF">ACAOBT_LOCUS28191</name>
</gene>
<dbReference type="Proteomes" id="UP001152888">
    <property type="component" value="Unassembled WGS sequence"/>
</dbReference>
<proteinExistence type="predicted"/>
<name>A0A9P0M307_ACAOB</name>
<sequence>MLLPTNSSPLGFQTDFYHNVTEKTKFFASKCVNSKSPTREKNGDTLRRNRFRFCVCTGPRKNNKKSAKWYVKSY</sequence>
<dbReference type="AlphaFoldDB" id="A0A9P0M307"/>
<evidence type="ECO:0000313" key="2">
    <source>
        <dbReference type="Proteomes" id="UP001152888"/>
    </source>
</evidence>
<organism evidence="1 2">
    <name type="scientific">Acanthoscelides obtectus</name>
    <name type="common">Bean weevil</name>
    <name type="synonym">Bruchus obtectus</name>
    <dbReference type="NCBI Taxonomy" id="200917"/>
    <lineage>
        <taxon>Eukaryota</taxon>
        <taxon>Metazoa</taxon>
        <taxon>Ecdysozoa</taxon>
        <taxon>Arthropoda</taxon>
        <taxon>Hexapoda</taxon>
        <taxon>Insecta</taxon>
        <taxon>Pterygota</taxon>
        <taxon>Neoptera</taxon>
        <taxon>Endopterygota</taxon>
        <taxon>Coleoptera</taxon>
        <taxon>Polyphaga</taxon>
        <taxon>Cucujiformia</taxon>
        <taxon>Chrysomeloidea</taxon>
        <taxon>Chrysomelidae</taxon>
        <taxon>Bruchinae</taxon>
        <taxon>Bruchini</taxon>
        <taxon>Acanthoscelides</taxon>
    </lineage>
</organism>
<reference evidence="1" key="1">
    <citation type="submission" date="2022-03" db="EMBL/GenBank/DDBJ databases">
        <authorList>
            <person name="Sayadi A."/>
        </authorList>
    </citation>
    <scope>NUCLEOTIDE SEQUENCE</scope>
</reference>
<dbReference type="OrthoDB" id="10304781at2759"/>
<dbReference type="EMBL" id="CAKOFQ010007608">
    <property type="protein sequence ID" value="CAH2004803.1"/>
    <property type="molecule type" value="Genomic_DNA"/>
</dbReference>
<accession>A0A9P0M307</accession>
<protein>
    <submittedName>
        <fullName evidence="1">Uncharacterized protein</fullName>
    </submittedName>
</protein>
<keyword evidence="2" id="KW-1185">Reference proteome</keyword>